<dbReference type="InterPro" id="IPR046341">
    <property type="entry name" value="SET_dom_sf"/>
</dbReference>
<evidence type="ECO:0000313" key="2">
    <source>
        <dbReference type="Proteomes" id="UP001303046"/>
    </source>
</evidence>
<name>A0ABR1EIW1_NECAM</name>
<proteinExistence type="predicted"/>
<evidence type="ECO:0008006" key="3">
    <source>
        <dbReference type="Google" id="ProtNLM"/>
    </source>
</evidence>
<sequence length="292" mass="32323">MTRTPEEPSASAHKYSGEALYMLPVGMQGLETAWVKDNHASKHGSEKDSAYLTTFTVSKLIEVLREYKMPVCLTFVDLKKAFDSVETEAVVEALDNQGVSTQYIKIVTNAFSITDNSSKTLGTGLYLGISAQNHSCIPDVFVRFEGATAVMRSPEEGKKYDRSLTISYVDLMGLTEERNKILQDQFCFVCNCSVCTNKVEDDWKRSVNTKCCPGGFCLVDPSDDWNTNPPSCILCKKPVSMCLNKALEYNASGRMELDNKTGSGFTSPFLRSATLCYGNYNVALEKSPHLPK</sequence>
<dbReference type="PANTHER" id="PTHR12197:SF251">
    <property type="entry name" value="EG:BACR7C10.4 PROTEIN"/>
    <property type="match status" value="1"/>
</dbReference>
<protein>
    <recommendedName>
        <fullName evidence="3">Reverse transcriptase domain-containing protein</fullName>
    </recommendedName>
</protein>
<reference evidence="1 2" key="1">
    <citation type="submission" date="2023-08" db="EMBL/GenBank/DDBJ databases">
        <title>A Necator americanus chromosomal reference genome.</title>
        <authorList>
            <person name="Ilik V."/>
            <person name="Petrzelkova K.J."/>
            <person name="Pardy F."/>
            <person name="Fuh T."/>
            <person name="Niatou-Singa F.S."/>
            <person name="Gouil Q."/>
            <person name="Baker L."/>
            <person name="Ritchie M.E."/>
            <person name="Jex A.R."/>
            <person name="Gazzola D."/>
            <person name="Li H."/>
            <person name="Toshio Fujiwara R."/>
            <person name="Zhan B."/>
            <person name="Aroian R.V."/>
            <person name="Pafco B."/>
            <person name="Schwarz E.M."/>
        </authorList>
    </citation>
    <scope>NUCLEOTIDE SEQUENCE [LARGE SCALE GENOMIC DNA]</scope>
    <source>
        <strain evidence="1 2">Aroian</strain>
        <tissue evidence="1">Whole animal</tissue>
    </source>
</reference>
<comment type="caution">
    <text evidence="1">The sequence shown here is derived from an EMBL/GenBank/DDBJ whole genome shotgun (WGS) entry which is preliminary data.</text>
</comment>
<keyword evidence="2" id="KW-1185">Reference proteome</keyword>
<dbReference type="Gene3D" id="2.170.270.10">
    <property type="entry name" value="SET domain"/>
    <property type="match status" value="1"/>
</dbReference>
<dbReference type="EMBL" id="JAVFWL010000006">
    <property type="protein sequence ID" value="KAK6762622.1"/>
    <property type="molecule type" value="Genomic_DNA"/>
</dbReference>
<dbReference type="PANTHER" id="PTHR12197">
    <property type="entry name" value="HISTONE-LYSINE N-METHYLTRANSFERASE SMYD"/>
    <property type="match status" value="1"/>
</dbReference>
<dbReference type="Proteomes" id="UP001303046">
    <property type="component" value="Unassembled WGS sequence"/>
</dbReference>
<organism evidence="1 2">
    <name type="scientific">Necator americanus</name>
    <name type="common">Human hookworm</name>
    <dbReference type="NCBI Taxonomy" id="51031"/>
    <lineage>
        <taxon>Eukaryota</taxon>
        <taxon>Metazoa</taxon>
        <taxon>Ecdysozoa</taxon>
        <taxon>Nematoda</taxon>
        <taxon>Chromadorea</taxon>
        <taxon>Rhabditida</taxon>
        <taxon>Rhabditina</taxon>
        <taxon>Rhabditomorpha</taxon>
        <taxon>Strongyloidea</taxon>
        <taxon>Ancylostomatidae</taxon>
        <taxon>Bunostominae</taxon>
        <taxon>Necator</taxon>
    </lineage>
</organism>
<dbReference type="InterPro" id="IPR050869">
    <property type="entry name" value="H3K4_H4K5_MeTrfase"/>
</dbReference>
<accession>A0ABR1EIW1</accession>
<dbReference type="Gene3D" id="1.10.220.160">
    <property type="match status" value="1"/>
</dbReference>
<gene>
    <name evidence="1" type="primary">Necator_chrX.g23535</name>
    <name evidence="1" type="ORF">RB195_023371</name>
</gene>
<dbReference type="SUPFAM" id="SSF82199">
    <property type="entry name" value="SET domain"/>
    <property type="match status" value="1"/>
</dbReference>
<evidence type="ECO:0000313" key="1">
    <source>
        <dbReference type="EMBL" id="KAK6762622.1"/>
    </source>
</evidence>